<proteinExistence type="predicted"/>
<gene>
    <name evidence="2" type="ORF">EH243_07590</name>
</gene>
<dbReference type="OrthoDB" id="6007799at2"/>
<dbReference type="PROSITE" id="PS51257">
    <property type="entry name" value="PROKAR_LIPOPROTEIN"/>
    <property type="match status" value="1"/>
</dbReference>
<dbReference type="EMBL" id="RQXW01000005">
    <property type="protein sequence ID" value="RTE66449.1"/>
    <property type="molecule type" value="Genomic_DNA"/>
</dbReference>
<keyword evidence="1" id="KW-0732">Signal</keyword>
<evidence type="ECO:0000313" key="2">
    <source>
        <dbReference type="EMBL" id="RTE66449.1"/>
    </source>
</evidence>
<dbReference type="InterPro" id="IPR021457">
    <property type="entry name" value="DUF3108"/>
</dbReference>
<dbReference type="RefSeq" id="WP_126158048.1">
    <property type="nucleotide sequence ID" value="NZ_RQXW01000005.1"/>
</dbReference>
<protein>
    <submittedName>
        <fullName evidence="2">DUF3108 domain-containing protein</fullName>
    </submittedName>
</protein>
<dbReference type="Proteomes" id="UP000283087">
    <property type="component" value="Unassembled WGS sequence"/>
</dbReference>
<dbReference type="Pfam" id="PF11306">
    <property type="entry name" value="DUF3108"/>
    <property type="match status" value="1"/>
</dbReference>
<accession>A0A430KSH1</accession>
<evidence type="ECO:0000256" key="1">
    <source>
        <dbReference type="SAM" id="SignalP"/>
    </source>
</evidence>
<dbReference type="Gene3D" id="2.40.360.20">
    <property type="match status" value="1"/>
</dbReference>
<sequence length="234" mass="26413">MRLSTLLISTLLLACTLPTQASEILKPYKAIYKAQWDVGISFGGDAISELTRTGDRWKRSLRATALIAKVDEFTEFTLQGQNVLPQHYEYHRKVIGNNKNAVLQFNWNTGSVLNDIAKKPWTMDILPGTQDKLSYQIQMRLDLAAGKTELSYQVADGGKTKTYPFIIVGKENVTTGIGSFEAIKIQRDRGPDSNRETFLWCAPELGYMVVKLQQVEKSGKKYSLLIDKLEFMEP</sequence>
<evidence type="ECO:0000313" key="3">
    <source>
        <dbReference type="Proteomes" id="UP000283087"/>
    </source>
</evidence>
<keyword evidence="3" id="KW-1185">Reference proteome</keyword>
<reference evidence="2 3" key="1">
    <citation type="submission" date="2018-11" db="EMBL/GenBank/DDBJ databases">
        <title>The draft genome sequence of Amphritea opalescens ANRC-JH13T.</title>
        <authorList>
            <person name="Fang Z."/>
            <person name="Zhang Y."/>
            <person name="Han X."/>
        </authorList>
    </citation>
    <scope>NUCLEOTIDE SEQUENCE [LARGE SCALE GENOMIC DNA]</scope>
    <source>
        <strain evidence="2 3">ANRC-JH13</strain>
    </source>
</reference>
<comment type="caution">
    <text evidence="2">The sequence shown here is derived from an EMBL/GenBank/DDBJ whole genome shotgun (WGS) entry which is preliminary data.</text>
</comment>
<organism evidence="2 3">
    <name type="scientific">Amphritea opalescens</name>
    <dbReference type="NCBI Taxonomy" id="2490544"/>
    <lineage>
        <taxon>Bacteria</taxon>
        <taxon>Pseudomonadati</taxon>
        <taxon>Pseudomonadota</taxon>
        <taxon>Gammaproteobacteria</taxon>
        <taxon>Oceanospirillales</taxon>
        <taxon>Oceanospirillaceae</taxon>
        <taxon>Amphritea</taxon>
    </lineage>
</organism>
<name>A0A430KSH1_9GAMM</name>
<feature type="signal peptide" evidence="1">
    <location>
        <begin position="1"/>
        <end position="21"/>
    </location>
</feature>
<dbReference type="AlphaFoldDB" id="A0A430KSH1"/>
<feature type="chain" id="PRO_5019044357" evidence="1">
    <location>
        <begin position="22"/>
        <end position="234"/>
    </location>
</feature>